<protein>
    <submittedName>
        <fullName evidence="2">Uncharacterized protein</fullName>
    </submittedName>
</protein>
<proteinExistence type="predicted"/>
<evidence type="ECO:0000313" key="3">
    <source>
        <dbReference type="Proteomes" id="UP001482620"/>
    </source>
</evidence>
<keyword evidence="3" id="KW-1185">Reference proteome</keyword>
<feature type="region of interest" description="Disordered" evidence="1">
    <location>
        <begin position="1"/>
        <end position="117"/>
    </location>
</feature>
<evidence type="ECO:0000313" key="2">
    <source>
        <dbReference type="EMBL" id="MEQ2222697.1"/>
    </source>
</evidence>
<feature type="compositionally biased region" description="Basic residues" evidence="1">
    <location>
        <begin position="81"/>
        <end position="102"/>
    </location>
</feature>
<name>A0ABV0STM3_9TELE</name>
<sequence>MSVQGSGRPCSDLIPMSQPHPRQTPMVIPKRLESSPMAFPKRPESSPMAFPKRPESSPMVIPKLPEPSLASPLRASDKRPERSRRTRAWRRRPPQHPPRRRAAFPIGRNGTEGTHGV</sequence>
<evidence type="ECO:0000256" key="1">
    <source>
        <dbReference type="SAM" id="MobiDB-lite"/>
    </source>
</evidence>
<dbReference type="Proteomes" id="UP001482620">
    <property type="component" value="Unassembled WGS sequence"/>
</dbReference>
<dbReference type="EMBL" id="JAHRIQ010004086">
    <property type="protein sequence ID" value="MEQ2222697.1"/>
    <property type="molecule type" value="Genomic_DNA"/>
</dbReference>
<organism evidence="2 3">
    <name type="scientific">Ilyodon furcidens</name>
    <name type="common">goldbreast splitfin</name>
    <dbReference type="NCBI Taxonomy" id="33524"/>
    <lineage>
        <taxon>Eukaryota</taxon>
        <taxon>Metazoa</taxon>
        <taxon>Chordata</taxon>
        <taxon>Craniata</taxon>
        <taxon>Vertebrata</taxon>
        <taxon>Euteleostomi</taxon>
        <taxon>Actinopterygii</taxon>
        <taxon>Neopterygii</taxon>
        <taxon>Teleostei</taxon>
        <taxon>Neoteleostei</taxon>
        <taxon>Acanthomorphata</taxon>
        <taxon>Ovalentaria</taxon>
        <taxon>Atherinomorphae</taxon>
        <taxon>Cyprinodontiformes</taxon>
        <taxon>Goodeidae</taxon>
        <taxon>Ilyodon</taxon>
    </lineage>
</organism>
<gene>
    <name evidence="2" type="ORF">ILYODFUR_029084</name>
</gene>
<reference evidence="2 3" key="1">
    <citation type="submission" date="2021-06" db="EMBL/GenBank/DDBJ databases">
        <authorList>
            <person name="Palmer J.M."/>
        </authorList>
    </citation>
    <scope>NUCLEOTIDE SEQUENCE [LARGE SCALE GENOMIC DNA]</scope>
    <source>
        <strain evidence="3">if_2019</strain>
        <tissue evidence="2">Muscle</tissue>
    </source>
</reference>
<comment type="caution">
    <text evidence="2">The sequence shown here is derived from an EMBL/GenBank/DDBJ whole genome shotgun (WGS) entry which is preliminary data.</text>
</comment>
<accession>A0ABV0STM3</accession>